<feature type="domain" description="F-box" evidence="2">
    <location>
        <begin position="26"/>
        <end position="71"/>
    </location>
</feature>
<evidence type="ECO:0000256" key="1">
    <source>
        <dbReference type="SAM" id="MobiDB-lite"/>
    </source>
</evidence>
<dbReference type="InParanoid" id="A0A5J5FBR0"/>
<evidence type="ECO:0000313" key="3">
    <source>
        <dbReference type="EMBL" id="KAA8914679.1"/>
    </source>
</evidence>
<dbReference type="InterPro" id="IPR032675">
    <property type="entry name" value="LRR_dom_sf"/>
</dbReference>
<dbReference type="PROSITE" id="PS50181">
    <property type="entry name" value="FBOX"/>
    <property type="match status" value="1"/>
</dbReference>
<feature type="region of interest" description="Disordered" evidence="1">
    <location>
        <begin position="1"/>
        <end position="22"/>
    </location>
</feature>
<dbReference type="EMBL" id="VXIS01000004">
    <property type="protein sequence ID" value="KAA8914679.1"/>
    <property type="molecule type" value="Genomic_DNA"/>
</dbReference>
<evidence type="ECO:0000313" key="4">
    <source>
        <dbReference type="Proteomes" id="UP000326924"/>
    </source>
</evidence>
<dbReference type="OrthoDB" id="3541472at2759"/>
<dbReference type="InterPro" id="IPR001810">
    <property type="entry name" value="F-box_dom"/>
</dbReference>
<comment type="caution">
    <text evidence="3">The sequence shown here is derived from an EMBL/GenBank/DDBJ whole genome shotgun (WGS) entry which is preliminary data.</text>
</comment>
<reference evidence="3 4" key="1">
    <citation type="submission" date="2019-09" db="EMBL/GenBank/DDBJ databases">
        <title>Draft genome of the ectomycorrhizal ascomycete Sphaerosporella brunnea.</title>
        <authorList>
            <consortium name="DOE Joint Genome Institute"/>
            <person name="Benucci G.M."/>
            <person name="Marozzi G."/>
            <person name="Antonielli L."/>
            <person name="Sanchez S."/>
            <person name="Marco P."/>
            <person name="Wang X."/>
            <person name="Falini L.B."/>
            <person name="Barry K."/>
            <person name="Haridas S."/>
            <person name="Lipzen A."/>
            <person name="Labutti K."/>
            <person name="Grigoriev I.V."/>
            <person name="Murat C."/>
            <person name="Martin F."/>
            <person name="Albertini E."/>
            <person name="Donnini D."/>
            <person name="Bonito G."/>
        </authorList>
    </citation>
    <scope>NUCLEOTIDE SEQUENCE [LARGE SCALE GENOMIC DNA]</scope>
    <source>
        <strain evidence="3 4">Sb_GMNB300</strain>
    </source>
</reference>
<accession>A0A5J5FBR0</accession>
<sequence>MHHSDSASPLHNHFSDSPLPPSNNMQVQLLHLPLELQQEIVTHLEPAEHSVLRQVCWATRSLVLPYAFRTVTLDFSRKEHVEAQFQCLAREGGVSRVAAEEHTRELDVVLGIKADEDEEEPRLPSVVKTSKGGYNFRAVVRERARSLCESLQALQVFNKVESVLMYNCNILLSHQRGITIGLGLKKFLESLPNLRSAHFSPRWSNVSMKYWIGLRLGNLQHLVIRTHPWKDSGEGDMNEALYTHAVLQIMSAAPGITELELGYPWKCFLPRVRKLFGVLNTLKLRMLCLQGWEFDEASAKDLPRHCAQLQELRIGWRCRGAQFLWPELQAAGIKLQALHAKGWAGEDFFQYVASFSGLQELSMSNERDSSSSLGISCAIGAHTQTLRELDILCTGAAHWHYGDEIAEVVGKCVLLKSLAISVLGADVVSTANRSSVRFSVRFRPNGSLHQTSLLRAVSSQLLLLEVLHLEPVTREIALKGTMSQCIRSFPLPQKSRLREIDWYSSARQLEDPAFG</sequence>
<dbReference type="SUPFAM" id="SSF52047">
    <property type="entry name" value="RNI-like"/>
    <property type="match status" value="1"/>
</dbReference>
<dbReference type="Gene3D" id="3.80.10.10">
    <property type="entry name" value="Ribonuclease Inhibitor"/>
    <property type="match status" value="1"/>
</dbReference>
<protein>
    <recommendedName>
        <fullName evidence="2">F-box domain-containing protein</fullName>
    </recommendedName>
</protein>
<organism evidence="3 4">
    <name type="scientific">Sphaerosporella brunnea</name>
    <dbReference type="NCBI Taxonomy" id="1250544"/>
    <lineage>
        <taxon>Eukaryota</taxon>
        <taxon>Fungi</taxon>
        <taxon>Dikarya</taxon>
        <taxon>Ascomycota</taxon>
        <taxon>Pezizomycotina</taxon>
        <taxon>Pezizomycetes</taxon>
        <taxon>Pezizales</taxon>
        <taxon>Pyronemataceae</taxon>
        <taxon>Sphaerosporella</taxon>
    </lineage>
</organism>
<gene>
    <name evidence="3" type="ORF">FN846DRAFT_926223</name>
</gene>
<name>A0A5J5FBR0_9PEZI</name>
<dbReference type="AlphaFoldDB" id="A0A5J5FBR0"/>
<dbReference type="Proteomes" id="UP000326924">
    <property type="component" value="Unassembled WGS sequence"/>
</dbReference>
<keyword evidence="4" id="KW-1185">Reference proteome</keyword>
<proteinExistence type="predicted"/>
<evidence type="ECO:0000259" key="2">
    <source>
        <dbReference type="PROSITE" id="PS50181"/>
    </source>
</evidence>
<dbReference type="Pfam" id="PF00646">
    <property type="entry name" value="F-box"/>
    <property type="match status" value="1"/>
</dbReference>